<dbReference type="InterPro" id="IPR001647">
    <property type="entry name" value="HTH_TetR"/>
</dbReference>
<dbReference type="Gene3D" id="1.10.357.10">
    <property type="entry name" value="Tetracycline Repressor, domain 2"/>
    <property type="match status" value="1"/>
</dbReference>
<feature type="domain" description="HTH tetR-type" evidence="3">
    <location>
        <begin position="14"/>
        <end position="74"/>
    </location>
</feature>
<proteinExistence type="predicted"/>
<dbReference type="SUPFAM" id="SSF48498">
    <property type="entry name" value="Tetracyclin repressor-like, C-terminal domain"/>
    <property type="match status" value="1"/>
</dbReference>
<dbReference type="EMBL" id="JAAMCP010000018">
    <property type="protein sequence ID" value="NTF40054.1"/>
    <property type="molecule type" value="Genomic_DNA"/>
</dbReference>
<dbReference type="PROSITE" id="PS50977">
    <property type="entry name" value="HTH_TETR_2"/>
    <property type="match status" value="1"/>
</dbReference>
<evidence type="ECO:0000313" key="7">
    <source>
        <dbReference type="Proteomes" id="UP000822331"/>
    </source>
</evidence>
<evidence type="ECO:0000259" key="3">
    <source>
        <dbReference type="PROSITE" id="PS50977"/>
    </source>
</evidence>
<dbReference type="SUPFAM" id="SSF46689">
    <property type="entry name" value="Homeodomain-like"/>
    <property type="match status" value="1"/>
</dbReference>
<dbReference type="InterPro" id="IPR009057">
    <property type="entry name" value="Homeodomain-like_sf"/>
</dbReference>
<dbReference type="Pfam" id="PF00440">
    <property type="entry name" value="TetR_N"/>
    <property type="match status" value="1"/>
</dbReference>
<reference evidence="4 7" key="1">
    <citation type="journal article" date="2020" name="Science">
        <title>Unexpected conservation and global transmission of agrobacterial virulence plasmids.</title>
        <authorList>
            <person name="Weisberg A.J."/>
            <person name="Davis E.W. 2nd"/>
            <person name="Tabima J."/>
            <person name="Belcher M.S."/>
            <person name="Miller M."/>
            <person name="Kuo C.H."/>
            <person name="Loper J.E."/>
            <person name="Grunwald N.J."/>
            <person name="Putnam M.L."/>
            <person name="Chang J.H."/>
        </authorList>
    </citation>
    <scope>NUCLEOTIDE SEQUENCE [LARGE SCALE GENOMIC DNA]</scope>
    <source>
        <strain evidence="4 7">A19/93</strain>
    </source>
</reference>
<accession>A0AAE7R761</accession>
<dbReference type="GO" id="GO:0003677">
    <property type="term" value="F:DNA binding"/>
    <property type="evidence" value="ECO:0007669"/>
    <property type="project" value="UniProtKB-UniRule"/>
</dbReference>
<keyword evidence="1 2" id="KW-0238">DNA-binding</keyword>
<dbReference type="AlphaFoldDB" id="A0AAE7R761"/>
<protein>
    <submittedName>
        <fullName evidence="5">TetR family transcriptional regulator</fullName>
    </submittedName>
</protein>
<reference evidence="5" key="2">
    <citation type="submission" date="2020-02" db="EMBL/GenBank/DDBJ databases">
        <title>Unexpected conservation and global transmission of agrobacterial virulence plasmids.</title>
        <authorList>
            <person name="Weisberg A.J."/>
            <person name="Davis E.W. II"/>
            <person name="Tabima J.R."/>
            <person name="Belcher M.S."/>
            <person name="Miller M."/>
            <person name="Kuo C.-H."/>
            <person name="Loper J.E."/>
            <person name="Grunwald N.J."/>
            <person name="Putnam M.L."/>
            <person name="Chang J.H."/>
        </authorList>
    </citation>
    <scope>NUCLEOTIDE SEQUENCE</scope>
    <source>
        <strain evidence="5">W2/73</strain>
    </source>
</reference>
<name>A0AAE7R761_9HYPH</name>
<dbReference type="Proteomes" id="UP000663912">
    <property type="component" value="Chromosome 2"/>
</dbReference>
<evidence type="ECO:0000313" key="4">
    <source>
        <dbReference type="EMBL" id="NTF40054.1"/>
    </source>
</evidence>
<evidence type="ECO:0000256" key="1">
    <source>
        <dbReference type="ARBA" id="ARBA00023125"/>
    </source>
</evidence>
<evidence type="ECO:0000256" key="2">
    <source>
        <dbReference type="PROSITE-ProRule" id="PRU00335"/>
    </source>
</evidence>
<evidence type="ECO:0000313" key="5">
    <source>
        <dbReference type="EMBL" id="QTG03105.1"/>
    </source>
</evidence>
<organism evidence="5 6">
    <name type="scientific">Agrobacterium rubi</name>
    <dbReference type="NCBI Taxonomy" id="28099"/>
    <lineage>
        <taxon>Bacteria</taxon>
        <taxon>Pseudomonadati</taxon>
        <taxon>Pseudomonadota</taxon>
        <taxon>Alphaproteobacteria</taxon>
        <taxon>Hyphomicrobiales</taxon>
        <taxon>Rhizobiaceae</taxon>
        <taxon>Rhizobium/Agrobacterium group</taxon>
        <taxon>Agrobacterium</taxon>
    </lineage>
</organism>
<dbReference type="Gene3D" id="1.10.10.60">
    <property type="entry name" value="Homeodomain-like"/>
    <property type="match status" value="1"/>
</dbReference>
<dbReference type="EMBL" id="CP049207">
    <property type="protein sequence ID" value="QTG03105.1"/>
    <property type="molecule type" value="Genomic_DNA"/>
</dbReference>
<evidence type="ECO:0000313" key="6">
    <source>
        <dbReference type="Proteomes" id="UP000663912"/>
    </source>
</evidence>
<dbReference type="KEGG" id="arui:G6M88_22435"/>
<gene>
    <name evidence="4" type="ORF">G6L72_25595</name>
    <name evidence="5" type="ORF">G6M88_22435</name>
</gene>
<feature type="DNA-binding region" description="H-T-H motif" evidence="2">
    <location>
        <begin position="37"/>
        <end position="56"/>
    </location>
</feature>
<keyword evidence="7" id="KW-1185">Reference proteome</keyword>
<dbReference type="InterPro" id="IPR036271">
    <property type="entry name" value="Tet_transcr_reg_TetR-rel_C_sf"/>
</dbReference>
<dbReference type="RefSeq" id="WP_065699017.1">
    <property type="nucleotide sequence ID" value="NZ_CP049207.1"/>
</dbReference>
<dbReference type="Proteomes" id="UP000822331">
    <property type="component" value="Unassembled WGS sequence"/>
</dbReference>
<sequence length="223" mass="24236">MEKAKRTTVRRSSALTREGIIAAAIEILDTAGETGLTFQSLSKKLKTGPGALYWHIADKSDLLAAACDAVIAPKLEIQSVGATPQKIVRDIAGALFDTIDRHPWVGAALIRLPGKMPMVRVLECLGQQVGALNVPENDQWILVSTLLMYILGVAGQNAANAQLAQEQALERSHFLNEVSTAWSKLPMTGFTFTRSMAVRLQNHDDREDFLSGVDIILRGAKFA</sequence>